<dbReference type="EMBL" id="JACCJB010000021">
    <property type="protein sequence ID" value="KAF6218716.1"/>
    <property type="molecule type" value="Genomic_DNA"/>
</dbReference>
<feature type="region of interest" description="Disordered" evidence="2">
    <location>
        <begin position="455"/>
        <end position="486"/>
    </location>
</feature>
<dbReference type="GO" id="GO:0000981">
    <property type="term" value="F:DNA-binding transcription factor activity, RNA polymerase II-specific"/>
    <property type="evidence" value="ECO:0007669"/>
    <property type="project" value="InterPro"/>
</dbReference>
<keyword evidence="1" id="KW-0539">Nucleus</keyword>
<dbReference type="PROSITE" id="PS50048">
    <property type="entry name" value="ZN2_CY6_FUNGAL_2"/>
    <property type="match status" value="1"/>
</dbReference>
<dbReference type="Proteomes" id="UP000593566">
    <property type="component" value="Unassembled WGS sequence"/>
</dbReference>
<dbReference type="SMART" id="SM00066">
    <property type="entry name" value="GAL4"/>
    <property type="match status" value="1"/>
</dbReference>
<dbReference type="GeneID" id="59333664"/>
<comment type="caution">
    <text evidence="4">The sequence shown here is derived from an EMBL/GenBank/DDBJ whole genome shotgun (WGS) entry which is preliminary data.</text>
</comment>
<feature type="compositionally biased region" description="Polar residues" evidence="2">
    <location>
        <begin position="469"/>
        <end position="481"/>
    </location>
</feature>
<dbReference type="Pfam" id="PF11951">
    <property type="entry name" value="Fungal_trans_2"/>
    <property type="match status" value="1"/>
</dbReference>
<evidence type="ECO:0000256" key="1">
    <source>
        <dbReference type="ARBA" id="ARBA00023242"/>
    </source>
</evidence>
<gene>
    <name evidence="4" type="ORF">HO133_005258</name>
</gene>
<feature type="domain" description="Zn(2)-C6 fungal-type" evidence="3">
    <location>
        <begin position="10"/>
        <end position="38"/>
    </location>
</feature>
<evidence type="ECO:0000313" key="5">
    <source>
        <dbReference type="Proteomes" id="UP000593566"/>
    </source>
</evidence>
<dbReference type="CDD" id="cd00067">
    <property type="entry name" value="GAL4"/>
    <property type="match status" value="1"/>
</dbReference>
<evidence type="ECO:0000259" key="3">
    <source>
        <dbReference type="PROSITE" id="PS50048"/>
    </source>
</evidence>
<evidence type="ECO:0000256" key="2">
    <source>
        <dbReference type="SAM" id="MobiDB-lite"/>
    </source>
</evidence>
<dbReference type="Gene3D" id="4.10.240.10">
    <property type="entry name" value="Zn(2)-C6 fungal-type DNA-binding domain"/>
    <property type="match status" value="1"/>
</dbReference>
<dbReference type="RefSeq" id="XP_037148151.1">
    <property type="nucleotide sequence ID" value="XM_037296169.1"/>
</dbReference>
<organism evidence="4 5">
    <name type="scientific">Letharia lupina</name>
    <dbReference type="NCBI Taxonomy" id="560253"/>
    <lineage>
        <taxon>Eukaryota</taxon>
        <taxon>Fungi</taxon>
        <taxon>Dikarya</taxon>
        <taxon>Ascomycota</taxon>
        <taxon>Pezizomycotina</taxon>
        <taxon>Lecanoromycetes</taxon>
        <taxon>OSLEUM clade</taxon>
        <taxon>Lecanoromycetidae</taxon>
        <taxon>Lecanorales</taxon>
        <taxon>Lecanorineae</taxon>
        <taxon>Parmeliaceae</taxon>
        <taxon>Letharia</taxon>
    </lineage>
</organism>
<dbReference type="Pfam" id="PF00172">
    <property type="entry name" value="Zn_clus"/>
    <property type="match status" value="1"/>
</dbReference>
<dbReference type="InterPro" id="IPR036864">
    <property type="entry name" value="Zn2-C6_fun-type_DNA-bd_sf"/>
</dbReference>
<evidence type="ECO:0000313" key="4">
    <source>
        <dbReference type="EMBL" id="KAF6218716.1"/>
    </source>
</evidence>
<dbReference type="PROSITE" id="PS00463">
    <property type="entry name" value="ZN2_CY6_FUNGAL_1"/>
    <property type="match status" value="1"/>
</dbReference>
<dbReference type="AlphaFoldDB" id="A0A8H6C8M8"/>
<dbReference type="InterPro" id="IPR001138">
    <property type="entry name" value="Zn2Cys6_DnaBD"/>
</dbReference>
<dbReference type="GO" id="GO:0008270">
    <property type="term" value="F:zinc ion binding"/>
    <property type="evidence" value="ECO:0007669"/>
    <property type="project" value="InterPro"/>
</dbReference>
<accession>A0A8H6C8M8</accession>
<reference evidence="4 5" key="1">
    <citation type="journal article" date="2020" name="Genomics">
        <title>Complete, high-quality genomes from long-read metagenomic sequencing of two wolf lichen thalli reveals enigmatic genome architecture.</title>
        <authorList>
            <person name="McKenzie S.K."/>
            <person name="Walston R.F."/>
            <person name="Allen J.L."/>
        </authorList>
    </citation>
    <scope>NUCLEOTIDE SEQUENCE [LARGE SCALE GENOMIC DNA]</scope>
    <source>
        <strain evidence="4">WasteWater1</strain>
    </source>
</reference>
<dbReference type="PANTHER" id="PTHR38791">
    <property type="entry name" value="ZN(II)2CYS6 TRANSCRIPTION FACTOR (EUROFUNG)-RELATED-RELATED"/>
    <property type="match status" value="1"/>
</dbReference>
<dbReference type="InterPro" id="IPR021858">
    <property type="entry name" value="Fun_TF"/>
</dbReference>
<proteinExistence type="predicted"/>
<sequence length="543" mass="60430">MGNRGRPSTGCQICRNRRVKCDEQKPTCLNCRRTKRVCYGYRDHSDVVFHDENELAKRHALENKTRLKTRYHYIRSPLMRSFAVDPDQAVLNQFCGLCALADGSKEGRDTLHAVIPSLYAGARSSSPCIPAILAVAWVTSAHFTTVNQRMDMARRKYGEAVVKLRDALQDPRTAKADDALCTVLLMLMLENMTATSQSMPDPMKHINGAVTLVNFRGMQNFESDAARTTFNFVKITLTALPAWHKTGGFAFSDEIVEADKRACARCESPGLSARLGNIAFAIAVLRGKLDRAALDHSKPQSVCEVFQQSRILNQELMAWRLSVPKEWEVFSFVSPDNQKQSLDSAKLARAPTWRGYTASYPDSWIARLLNHFRMHSIAIQAIDIRCADWIARYCSAERPASEVPIPGDVATAHDSLTRLKAQKVIRTLVDGICASVPYHLDELVLKVRQDESVGRGRSRKSCQKFRPGETSSAASNESQSRLRGPRGPGGSFVLLQPLVVAYAAPGIPADQKRWILGKALEIAKHIGMDEEMVEKMLNKLASS</sequence>
<keyword evidence="5" id="KW-1185">Reference proteome</keyword>
<dbReference type="SUPFAM" id="SSF57701">
    <property type="entry name" value="Zn2/Cys6 DNA-binding domain"/>
    <property type="match status" value="1"/>
</dbReference>
<name>A0A8H6C8M8_9LECA</name>
<protein>
    <recommendedName>
        <fullName evidence="3">Zn(2)-C6 fungal-type domain-containing protein</fullName>
    </recommendedName>
</protein>
<dbReference type="InterPro" id="IPR053175">
    <property type="entry name" value="DHMBA_Reg_Transcription_Factor"/>
</dbReference>